<sequence length="99" mass="10523">MKIGAGVWLLIVFLTSLAFAPLSWAAVEIPDPELCDAESTEVRQGRPGGAEVKTVDGIGPMQKMTRAEEAWSSAAKASGKIPAPDKRHLCLALNPIKNP</sequence>
<name>A0A382FJR3_9ZZZZ</name>
<feature type="non-terminal residue" evidence="1">
    <location>
        <position position="99"/>
    </location>
</feature>
<proteinExistence type="predicted"/>
<dbReference type="EMBL" id="UINC01050215">
    <property type="protein sequence ID" value="SVB62919.1"/>
    <property type="molecule type" value="Genomic_DNA"/>
</dbReference>
<accession>A0A382FJR3</accession>
<organism evidence="1">
    <name type="scientific">marine metagenome</name>
    <dbReference type="NCBI Taxonomy" id="408172"/>
    <lineage>
        <taxon>unclassified sequences</taxon>
        <taxon>metagenomes</taxon>
        <taxon>ecological metagenomes</taxon>
    </lineage>
</organism>
<protein>
    <submittedName>
        <fullName evidence="1">Uncharacterized protein</fullName>
    </submittedName>
</protein>
<feature type="non-terminal residue" evidence="1">
    <location>
        <position position="1"/>
    </location>
</feature>
<dbReference type="AlphaFoldDB" id="A0A382FJR3"/>
<gene>
    <name evidence="1" type="ORF">METZ01_LOCUS215773</name>
</gene>
<evidence type="ECO:0000313" key="1">
    <source>
        <dbReference type="EMBL" id="SVB62919.1"/>
    </source>
</evidence>
<reference evidence="1" key="1">
    <citation type="submission" date="2018-05" db="EMBL/GenBank/DDBJ databases">
        <authorList>
            <person name="Lanie J.A."/>
            <person name="Ng W.-L."/>
            <person name="Kazmierczak K.M."/>
            <person name="Andrzejewski T.M."/>
            <person name="Davidsen T.M."/>
            <person name="Wayne K.J."/>
            <person name="Tettelin H."/>
            <person name="Glass J.I."/>
            <person name="Rusch D."/>
            <person name="Podicherti R."/>
            <person name="Tsui H.-C.T."/>
            <person name="Winkler M.E."/>
        </authorList>
    </citation>
    <scope>NUCLEOTIDE SEQUENCE</scope>
</reference>